<accession>A0A430AAD4</accession>
<comment type="caution">
    <text evidence="4">The sequence shown here is derived from an EMBL/GenBank/DDBJ whole genome shotgun (WGS) entry which is preliminary data.</text>
</comment>
<proteinExistence type="predicted"/>
<gene>
    <name evidence="4" type="ORF">CBF32_04630</name>
</gene>
<dbReference type="PANTHER" id="PTHR43420">
    <property type="entry name" value="ACETYLTRANSFERASE"/>
    <property type="match status" value="1"/>
</dbReference>
<dbReference type="InterPro" id="IPR016181">
    <property type="entry name" value="Acyl_CoA_acyltransferase"/>
</dbReference>
<dbReference type="InterPro" id="IPR050680">
    <property type="entry name" value="YpeA/RimI_acetyltransf"/>
</dbReference>
<evidence type="ECO:0000313" key="4">
    <source>
        <dbReference type="EMBL" id="RSU04021.1"/>
    </source>
</evidence>
<dbReference type="GO" id="GO:0016747">
    <property type="term" value="F:acyltransferase activity, transferring groups other than amino-acyl groups"/>
    <property type="evidence" value="ECO:0007669"/>
    <property type="project" value="InterPro"/>
</dbReference>
<evidence type="ECO:0000259" key="3">
    <source>
        <dbReference type="PROSITE" id="PS51186"/>
    </source>
</evidence>
<feature type="domain" description="N-acetyltransferase" evidence="3">
    <location>
        <begin position="9"/>
        <end position="152"/>
    </location>
</feature>
<dbReference type="AlphaFoldDB" id="A0A430AAD4"/>
<evidence type="ECO:0000256" key="1">
    <source>
        <dbReference type="ARBA" id="ARBA00022679"/>
    </source>
</evidence>
<dbReference type="RefSeq" id="WP_206172149.1">
    <property type="nucleotide sequence ID" value="NZ_CP081470.1"/>
</dbReference>
<dbReference type="InterPro" id="IPR000182">
    <property type="entry name" value="GNAT_dom"/>
</dbReference>
<dbReference type="CDD" id="cd04301">
    <property type="entry name" value="NAT_SF"/>
    <property type="match status" value="1"/>
</dbReference>
<keyword evidence="5" id="KW-1185">Reference proteome</keyword>
<dbReference type="EMBL" id="NGJX01000003">
    <property type="protein sequence ID" value="RSU04021.1"/>
    <property type="molecule type" value="Genomic_DNA"/>
</dbReference>
<reference evidence="4 5" key="1">
    <citation type="submission" date="2017-05" db="EMBL/GenBank/DDBJ databases">
        <title>Vagococcus spp. assemblies.</title>
        <authorList>
            <person name="Gulvik C.A."/>
        </authorList>
    </citation>
    <scope>NUCLEOTIDE SEQUENCE [LARGE SCALE GENOMIC DNA]</scope>
    <source>
        <strain evidence="4 5">NCFB 2497</strain>
    </source>
</reference>
<dbReference type="SUPFAM" id="SSF55729">
    <property type="entry name" value="Acyl-CoA N-acyltransferases (Nat)"/>
    <property type="match status" value="1"/>
</dbReference>
<evidence type="ECO:0000256" key="2">
    <source>
        <dbReference type="ARBA" id="ARBA00023315"/>
    </source>
</evidence>
<protein>
    <submittedName>
        <fullName evidence="4">GNAT family N-acetyltransferase</fullName>
    </submittedName>
</protein>
<dbReference type="Gene3D" id="3.40.630.30">
    <property type="match status" value="1"/>
</dbReference>
<evidence type="ECO:0000313" key="5">
    <source>
        <dbReference type="Proteomes" id="UP000288197"/>
    </source>
</evidence>
<sequence length="152" mass="17658">MRNKGGVSMKLEELKMAHVEECIDLYIDTFSKEPWNDVFESKDKVRAYYHNFLKSNQCIGYVGLIDNKIEVMSIGMIKPWIEGLEYYIDEFCVSYNSQGKGYGSQFLELVDADIKSRGMNAIILNTSQDVPAYDFYLKNGFTVDEELRILYR</sequence>
<keyword evidence="1 4" id="KW-0808">Transferase</keyword>
<dbReference type="PROSITE" id="PS51186">
    <property type="entry name" value="GNAT"/>
    <property type="match status" value="1"/>
</dbReference>
<dbReference type="Proteomes" id="UP000288197">
    <property type="component" value="Unassembled WGS sequence"/>
</dbReference>
<name>A0A430AAD4_9ENTE</name>
<organism evidence="4 5">
    <name type="scientific">Vagococcus fluvialis</name>
    <dbReference type="NCBI Taxonomy" id="2738"/>
    <lineage>
        <taxon>Bacteria</taxon>
        <taxon>Bacillati</taxon>
        <taxon>Bacillota</taxon>
        <taxon>Bacilli</taxon>
        <taxon>Lactobacillales</taxon>
        <taxon>Enterococcaceae</taxon>
        <taxon>Vagococcus</taxon>
    </lineage>
</organism>
<dbReference type="Pfam" id="PF00583">
    <property type="entry name" value="Acetyltransf_1"/>
    <property type="match status" value="1"/>
</dbReference>
<keyword evidence="2" id="KW-0012">Acyltransferase</keyword>